<dbReference type="EMBL" id="KV441403">
    <property type="protein sequence ID" value="OAF56663.1"/>
    <property type="molecule type" value="Genomic_DNA"/>
</dbReference>
<dbReference type="GeneID" id="36290185"/>
<dbReference type="VEuPathDB" id="FungiDB:GMDG_07857"/>
<feature type="compositionally biased region" description="Polar residues" evidence="1">
    <location>
        <begin position="108"/>
        <end position="120"/>
    </location>
</feature>
<dbReference type="AlphaFoldDB" id="A0A177A696"/>
<feature type="compositionally biased region" description="Low complexity" evidence="1">
    <location>
        <begin position="183"/>
        <end position="197"/>
    </location>
</feature>
<dbReference type="Proteomes" id="UP000077154">
    <property type="component" value="Unassembled WGS sequence"/>
</dbReference>
<gene>
    <name evidence="2" type="ORF">VC83_07135</name>
</gene>
<name>A0A177A696_9PEZI</name>
<feature type="compositionally biased region" description="Basic and acidic residues" evidence="1">
    <location>
        <begin position="212"/>
        <end position="230"/>
    </location>
</feature>
<evidence type="ECO:0000256" key="1">
    <source>
        <dbReference type="SAM" id="MobiDB-lite"/>
    </source>
</evidence>
<accession>A0A177A696</accession>
<evidence type="ECO:0000313" key="2">
    <source>
        <dbReference type="EMBL" id="OAF56663.1"/>
    </source>
</evidence>
<dbReference type="RefSeq" id="XP_024321955.1">
    <property type="nucleotide sequence ID" value="XM_024470713.1"/>
</dbReference>
<sequence length="247" mass="27381">MENSDQEDIQASPIRDPIPKLIPNCLNLSLPGGFEMDAIDQEDRLEEHSQCFKCKKISRAEKREMKAQMTAARLLGAEPPNPCKKCGDNYWADDCPKQKTKTTGRAKITQSDPPQDTILDSIQVLRSGDSSPKETPDILMPDAAPNHAAKHKRIVTDGTVSAPRSRKRLRQQVDEVTQSLGASSVSSERSASTSTTSRILPSRPRAQNPKRSSQERSLPEDLKQVEEMKRRPYTPTASTPISNCCSL</sequence>
<feature type="compositionally biased region" description="Polar residues" evidence="1">
    <location>
        <begin position="235"/>
        <end position="247"/>
    </location>
</feature>
<reference evidence="2" key="1">
    <citation type="submission" date="2016-03" db="EMBL/GenBank/DDBJ databases">
        <title>Updated assembly of Pseudogymnoascus destructans, the fungus causing white-nose syndrome of bats.</title>
        <authorList>
            <person name="Palmer J.M."/>
            <person name="Drees K.P."/>
            <person name="Foster J.T."/>
            <person name="Lindner D.L."/>
        </authorList>
    </citation>
    <scope>NUCLEOTIDE SEQUENCE [LARGE SCALE GENOMIC DNA]</scope>
    <source>
        <strain evidence="2">20631-21</strain>
    </source>
</reference>
<proteinExistence type="predicted"/>
<organism evidence="2">
    <name type="scientific">Pseudogymnoascus destructans</name>
    <dbReference type="NCBI Taxonomy" id="655981"/>
    <lineage>
        <taxon>Eukaryota</taxon>
        <taxon>Fungi</taxon>
        <taxon>Dikarya</taxon>
        <taxon>Ascomycota</taxon>
        <taxon>Pezizomycotina</taxon>
        <taxon>Leotiomycetes</taxon>
        <taxon>Thelebolales</taxon>
        <taxon>Thelebolaceae</taxon>
        <taxon>Pseudogymnoascus</taxon>
    </lineage>
</organism>
<feature type="region of interest" description="Disordered" evidence="1">
    <location>
        <begin position="73"/>
        <end position="247"/>
    </location>
</feature>
<protein>
    <submittedName>
        <fullName evidence="2">Uncharacterized protein</fullName>
    </submittedName>
</protein>